<dbReference type="EMBL" id="JBHTIS010000654">
    <property type="protein sequence ID" value="MFD1046438.1"/>
    <property type="molecule type" value="Genomic_DNA"/>
</dbReference>
<protein>
    <submittedName>
        <fullName evidence="2">Uncharacterized protein</fullName>
    </submittedName>
</protein>
<accession>A0ABW3M8U8</accession>
<comment type="caution">
    <text evidence="2">The sequence shown here is derived from an EMBL/GenBank/DDBJ whole genome shotgun (WGS) entry which is preliminary data.</text>
</comment>
<evidence type="ECO:0000313" key="3">
    <source>
        <dbReference type="Proteomes" id="UP001597045"/>
    </source>
</evidence>
<reference evidence="3" key="1">
    <citation type="journal article" date="2019" name="Int. J. Syst. Evol. Microbiol.">
        <title>The Global Catalogue of Microorganisms (GCM) 10K type strain sequencing project: providing services to taxonomists for standard genome sequencing and annotation.</title>
        <authorList>
            <consortium name="The Broad Institute Genomics Platform"/>
            <consortium name="The Broad Institute Genome Sequencing Center for Infectious Disease"/>
            <person name="Wu L."/>
            <person name="Ma J."/>
        </authorList>
    </citation>
    <scope>NUCLEOTIDE SEQUENCE [LARGE SCALE GENOMIC DNA]</scope>
    <source>
        <strain evidence="3">JCM 31486</strain>
    </source>
</reference>
<dbReference type="Proteomes" id="UP001597045">
    <property type="component" value="Unassembled WGS sequence"/>
</dbReference>
<evidence type="ECO:0000313" key="2">
    <source>
        <dbReference type="EMBL" id="MFD1046438.1"/>
    </source>
</evidence>
<evidence type="ECO:0000256" key="1">
    <source>
        <dbReference type="SAM" id="MobiDB-lite"/>
    </source>
</evidence>
<proteinExistence type="predicted"/>
<gene>
    <name evidence="2" type="ORF">ACFQ1S_13165</name>
</gene>
<organism evidence="2 3">
    <name type="scientific">Kibdelosporangium lantanae</name>
    <dbReference type="NCBI Taxonomy" id="1497396"/>
    <lineage>
        <taxon>Bacteria</taxon>
        <taxon>Bacillati</taxon>
        <taxon>Actinomycetota</taxon>
        <taxon>Actinomycetes</taxon>
        <taxon>Pseudonocardiales</taxon>
        <taxon>Pseudonocardiaceae</taxon>
        <taxon>Kibdelosporangium</taxon>
    </lineage>
</organism>
<name>A0ABW3M8U8_9PSEU</name>
<keyword evidence="3" id="KW-1185">Reference proteome</keyword>
<feature type="region of interest" description="Disordered" evidence="1">
    <location>
        <begin position="54"/>
        <end position="84"/>
    </location>
</feature>
<sequence length="84" mass="8919">MGGVDDVKLYDFQCDTSGLPLTLDASFATATKWVGEELVMAGIRGGAIAADKQTPIQGTSVHTRRPENVDFPYHPVRAGAQGLT</sequence>